<keyword evidence="1" id="KW-0677">Repeat</keyword>
<protein>
    <submittedName>
        <fullName evidence="4">Uncharacterized protein</fullName>
    </submittedName>
</protein>
<dbReference type="InterPro" id="IPR014266">
    <property type="entry name" value="PEP-CTERM_TPR_PrsT"/>
</dbReference>
<name>A0A0C1TM62_9BACT</name>
<evidence type="ECO:0000256" key="2">
    <source>
        <dbReference type="ARBA" id="ARBA00022803"/>
    </source>
</evidence>
<dbReference type="Pfam" id="PF13432">
    <property type="entry name" value="TPR_16"/>
    <property type="match status" value="7"/>
</dbReference>
<dbReference type="GO" id="GO:0046813">
    <property type="term" value="P:receptor-mediated virion attachment to host cell"/>
    <property type="evidence" value="ECO:0007669"/>
    <property type="project" value="TreeGrafter"/>
</dbReference>
<dbReference type="EMBL" id="JXBL01000001">
    <property type="protein sequence ID" value="KIE41979.1"/>
    <property type="molecule type" value="Genomic_DNA"/>
</dbReference>
<gene>
    <name evidence="4" type="ORF">SE37_04715</name>
</gene>
<dbReference type="SMART" id="SM00028">
    <property type="entry name" value="TPR"/>
    <property type="match status" value="20"/>
</dbReference>
<dbReference type="InterPro" id="IPR019734">
    <property type="entry name" value="TPR_rpt"/>
</dbReference>
<evidence type="ECO:0000256" key="1">
    <source>
        <dbReference type="ARBA" id="ARBA00022737"/>
    </source>
</evidence>
<keyword evidence="5" id="KW-1185">Reference proteome</keyword>
<organism evidence="4 5">
    <name type="scientific">Geobacter soli</name>
    <dbReference type="NCBI Taxonomy" id="1510391"/>
    <lineage>
        <taxon>Bacteria</taxon>
        <taxon>Pseudomonadati</taxon>
        <taxon>Thermodesulfobacteriota</taxon>
        <taxon>Desulfuromonadia</taxon>
        <taxon>Geobacterales</taxon>
        <taxon>Geobacteraceae</taxon>
        <taxon>Geobacter</taxon>
    </lineage>
</organism>
<dbReference type="PROSITE" id="PS51257">
    <property type="entry name" value="PROKAR_LIPOPROTEIN"/>
    <property type="match status" value="1"/>
</dbReference>
<feature type="repeat" description="TPR" evidence="3">
    <location>
        <begin position="502"/>
        <end position="535"/>
    </location>
</feature>
<feature type="repeat" description="TPR" evidence="3">
    <location>
        <begin position="59"/>
        <end position="92"/>
    </location>
</feature>
<dbReference type="InterPro" id="IPR050498">
    <property type="entry name" value="Ycf3"/>
</dbReference>
<dbReference type="AlphaFoldDB" id="A0A0C1TM62"/>
<dbReference type="PROSITE" id="PS50005">
    <property type="entry name" value="TPR"/>
    <property type="match status" value="6"/>
</dbReference>
<feature type="repeat" description="TPR" evidence="3">
    <location>
        <begin position="197"/>
        <end position="230"/>
    </location>
</feature>
<dbReference type="PANTHER" id="PTHR44858">
    <property type="entry name" value="TETRATRICOPEPTIDE REPEAT PROTEIN 6"/>
    <property type="match status" value="1"/>
</dbReference>
<feature type="repeat" description="TPR" evidence="3">
    <location>
        <begin position="568"/>
        <end position="601"/>
    </location>
</feature>
<dbReference type="SUPFAM" id="SSF48452">
    <property type="entry name" value="TPR-like"/>
    <property type="match status" value="4"/>
</dbReference>
<evidence type="ECO:0000313" key="4">
    <source>
        <dbReference type="EMBL" id="KIE41979.1"/>
    </source>
</evidence>
<reference evidence="4 5" key="1">
    <citation type="submission" date="2015-01" db="EMBL/GenBank/DDBJ databases">
        <title>Genome sequence of the anaerobic bacterium Geobacter soli GSS01, a dissimilatory Fe(III) reducer from soil.</title>
        <authorList>
            <person name="Yang G."/>
            <person name="Zhou S."/>
        </authorList>
    </citation>
    <scope>NUCLEOTIDE SEQUENCE [LARGE SCALE GENOMIC DNA]</scope>
    <source>
        <strain evidence="4 5">GSS01</strain>
    </source>
</reference>
<evidence type="ECO:0000313" key="5">
    <source>
        <dbReference type="Proteomes" id="UP000031433"/>
    </source>
</evidence>
<dbReference type="GO" id="GO:0009279">
    <property type="term" value="C:cell outer membrane"/>
    <property type="evidence" value="ECO:0007669"/>
    <property type="project" value="TreeGrafter"/>
</dbReference>
<dbReference type="Pfam" id="PF14559">
    <property type="entry name" value="TPR_19"/>
    <property type="match status" value="2"/>
</dbReference>
<proteinExistence type="predicted"/>
<dbReference type="PROSITE" id="PS50293">
    <property type="entry name" value="TPR_REGION"/>
    <property type="match status" value="1"/>
</dbReference>
<dbReference type="NCBIfam" id="TIGR02917">
    <property type="entry name" value="PEP_TPR_lipo"/>
    <property type="match status" value="1"/>
</dbReference>
<evidence type="ECO:0000256" key="3">
    <source>
        <dbReference type="PROSITE-ProRule" id="PRU00339"/>
    </source>
</evidence>
<accession>A0A0C1TM62</accession>
<feature type="repeat" description="TPR" evidence="3">
    <location>
        <begin position="298"/>
        <end position="331"/>
    </location>
</feature>
<dbReference type="PANTHER" id="PTHR44858:SF1">
    <property type="entry name" value="UDP-N-ACETYLGLUCOSAMINE--PEPTIDE N-ACETYLGLUCOSAMINYLTRANSFERASE SPINDLY-RELATED"/>
    <property type="match status" value="1"/>
</dbReference>
<feature type="repeat" description="TPR" evidence="3">
    <location>
        <begin position="366"/>
        <end position="399"/>
    </location>
</feature>
<dbReference type="InterPro" id="IPR011990">
    <property type="entry name" value="TPR-like_helical_dom_sf"/>
</dbReference>
<sequence length="896" mass="98309">MSRSFIIAGFVVLMFTLAGCGGKSRDELYTEGVKLLQEGNPGGAVVLFRNALEKDQNFQDARYQLAKAYQSLGKYEQAEKEFLKVLKQNPSKTDIVLELAKLYNSQRKPDQAIERAGTYLRSNPGSAEALEVLGLGYALKGMPAEAERNFLLALDAEPQRTSAKLQLAVLLMEQKSSREKEARALIDEILAADPGNVKAHNLLAGYELSLGNRERALEIYRKIASLTPGDPAPLYREGVILLEKGEMAKAEKTAETLLQKFPQKSEGPRLKGLIAYQRKNYADAITALQDSVKIAPSLEGLYYLGLSMYSRGELENALSQFRRILDHAPEFVQARLLTALILLNQKRVDDAIAEARRAIETDSRSALARNILGSAYLAKGMYDEGIRELNRATELDPNIVDAHLKKGAFNLSKGRVREAESDFATAVRVAPEVLNSRLVLAFHYMRQHRSDRALATLKEGLTGAKGDAPLYNTMAAIMFNERKPAEAVKYLTMARKSDPAFLPARFNLATYHASTGDLDGAMAEYSRMIQEDPRNLRAMLGLAALSELKGRDGDALAWYTKARETEVYAGYLALAAYHEKKRNYDKALTVLDDAIKAKPRAADAFVMKGRILLAQKKGKEAIRVFSDLESIAPEQGLTLKVAAFVQMKEAAKAIDEARRAVTLKPDAAFGHTILASVHAEQGDLPRAIQEVKNGLRAEPGNVGAAMQLGEYLGRSGNTAAAMEQYDSILRNNPNHAPALFAQGMLLEMGGKKREAVGKYRQTLEKAESYVPALNNLAFLYADGYGPREEALRMALTALKQEPNNAAIADTYGYALLKNGRAGDSVKILEKVVKFMPSNPSVRYHLALAYRDTGDRVRAAAALQEALKLGDFPESGQARTTLAELSGTAGQVKKGKN</sequence>
<dbReference type="RefSeq" id="WP_039644119.1">
    <property type="nucleotide sequence ID" value="NZ_JXBL01000001.1"/>
</dbReference>
<dbReference type="Gene3D" id="1.25.40.10">
    <property type="entry name" value="Tetratricopeptide repeat domain"/>
    <property type="match status" value="4"/>
</dbReference>
<keyword evidence="2 3" id="KW-0802">TPR repeat</keyword>
<dbReference type="Proteomes" id="UP000031433">
    <property type="component" value="Unassembled WGS sequence"/>
</dbReference>
<comment type="caution">
    <text evidence="4">The sequence shown here is derived from an EMBL/GenBank/DDBJ whole genome shotgun (WGS) entry which is preliminary data.</text>
</comment>